<evidence type="ECO:0000313" key="2">
    <source>
        <dbReference type="EMBL" id="AKT36554.1"/>
    </source>
</evidence>
<reference evidence="2 3" key="1">
    <citation type="submission" date="2015-07" db="EMBL/GenBank/DDBJ databases">
        <title>Genome analysis of myxobacterium Chondromyces crocatus Cm c5 reveals a high potential for natural compound synthesis and the genetic basis for the loss of fruiting body formation.</title>
        <authorList>
            <person name="Zaburannyi N."/>
            <person name="Bunk B."/>
            <person name="Maier J."/>
            <person name="Overmann J."/>
            <person name="Mueller R."/>
        </authorList>
    </citation>
    <scope>NUCLEOTIDE SEQUENCE [LARGE SCALE GENOMIC DNA]</scope>
    <source>
        <strain evidence="2 3">Cm c5</strain>
    </source>
</reference>
<feature type="domain" description="Transcription factor zinc-finger" evidence="1">
    <location>
        <begin position="71"/>
        <end position="110"/>
    </location>
</feature>
<dbReference type="InterPro" id="IPR027392">
    <property type="entry name" value="TF_Znf"/>
</dbReference>
<accession>A0A0K1E6R6</accession>
<dbReference type="Proteomes" id="UP000067626">
    <property type="component" value="Chromosome"/>
</dbReference>
<evidence type="ECO:0000259" key="1">
    <source>
        <dbReference type="Pfam" id="PF13453"/>
    </source>
</evidence>
<organism evidence="2 3">
    <name type="scientific">Chondromyces crocatus</name>
    <dbReference type="NCBI Taxonomy" id="52"/>
    <lineage>
        <taxon>Bacteria</taxon>
        <taxon>Pseudomonadati</taxon>
        <taxon>Myxococcota</taxon>
        <taxon>Polyangia</taxon>
        <taxon>Polyangiales</taxon>
        <taxon>Polyangiaceae</taxon>
        <taxon>Chondromyces</taxon>
    </lineage>
</organism>
<dbReference type="EMBL" id="CP012159">
    <property type="protein sequence ID" value="AKT36554.1"/>
    <property type="molecule type" value="Genomic_DNA"/>
</dbReference>
<dbReference type="Pfam" id="PF13453">
    <property type="entry name" value="Zn_ribbon_TFIIB"/>
    <property type="match status" value="1"/>
</dbReference>
<keyword evidence="3" id="KW-1185">Reference proteome</keyword>
<sequence>MGAMAADSFSCPRCGAPVDASARHCSYCAAPIAVVRCAGCFHLSSIQAVHCAGCGLELGLEPIARAGQLPCPDCQQPLSVIEENVGTLHDCSLCGGQFVEHALLRELIQRRELSHVPGGTPSLRRSSLEPVRYRPCPACAQLMNRKNFGESSGVIVDTCRTHGTWFDQGELPRVLGFIAAGGLARARQRQAEERARALKAEISLRVGSLRALNSDASRLAPRVDLPLFDDILSYFLDLLPRSR</sequence>
<dbReference type="KEGG" id="ccro:CMC5_006720"/>
<protein>
    <recommendedName>
        <fullName evidence="1">Transcription factor zinc-finger domain-containing protein</fullName>
    </recommendedName>
</protein>
<proteinExistence type="predicted"/>
<dbReference type="AlphaFoldDB" id="A0A0K1E6R6"/>
<name>A0A0K1E6R6_CHOCO</name>
<gene>
    <name evidence="2" type="ORF">CMC5_006720</name>
</gene>
<evidence type="ECO:0000313" key="3">
    <source>
        <dbReference type="Proteomes" id="UP000067626"/>
    </source>
</evidence>
<dbReference type="STRING" id="52.CMC5_006720"/>